<reference evidence="13 16" key="3">
    <citation type="submission" date="2018-09" db="EMBL/GenBank/DDBJ databases">
        <title>Draft genome sequences of Legionella taurinensis isolated from water samples.</title>
        <authorList>
            <person name="Chakeri A."/>
            <person name="Allerberger F."/>
            <person name="Kundi M."/>
            <person name="Ruppitsch W."/>
            <person name="Schmid D."/>
        </authorList>
    </citation>
    <scope>NUCLEOTIDE SEQUENCE [LARGE SCALE GENOMIC DNA]</scope>
    <source>
        <strain evidence="13 16">4570-18-6</strain>
    </source>
</reference>
<dbReference type="OrthoDB" id="9804217at2"/>
<evidence type="ECO:0000313" key="14">
    <source>
        <dbReference type="EMBL" id="TID43272.1"/>
    </source>
</evidence>
<accession>A0A3A5L6J9</accession>
<dbReference type="Proteomes" id="UP000270757">
    <property type="component" value="Unassembled WGS sequence"/>
</dbReference>
<reference evidence="12 15" key="1">
    <citation type="submission" date="2018-04" db="EMBL/GenBank/DDBJ databases">
        <title>Whole genome sequence comparison of clinical and drinking water Legionella pneumophila isolates associated with the Flint Water Crisis.</title>
        <authorList>
            <person name="Garner E."/>
            <person name="Brown C."/>
            <person name="Schwake O."/>
            <person name="Coil D."/>
            <person name="Jospin G."/>
            <person name="Eisen J."/>
            <person name="Edwards M."/>
            <person name="Pruden A."/>
        </authorList>
    </citation>
    <scope>NUCLEOTIDE SEQUENCE [LARGE SCALE GENOMIC DNA]</scope>
    <source>
        <strain evidence="12 15">Genessee03</strain>
    </source>
</reference>
<proteinExistence type="inferred from homology"/>
<comment type="pathway">
    <text evidence="2 10">Amino-acid biosynthesis; L-tryptophan biosynthesis; L-tryptophan from chorismate: step 3/5.</text>
</comment>
<evidence type="ECO:0000259" key="11">
    <source>
        <dbReference type="Pfam" id="PF00697"/>
    </source>
</evidence>
<dbReference type="Proteomes" id="UP000251035">
    <property type="component" value="Unassembled WGS sequence"/>
</dbReference>
<evidence type="ECO:0000256" key="6">
    <source>
        <dbReference type="ARBA" id="ARBA00022605"/>
    </source>
</evidence>
<comment type="similarity">
    <text evidence="3 10">Belongs to the TrpF family.</text>
</comment>
<evidence type="ECO:0000256" key="7">
    <source>
        <dbReference type="ARBA" id="ARBA00022822"/>
    </source>
</evidence>
<comment type="caution">
    <text evidence="13">The sequence shown here is derived from an EMBL/GenBank/DDBJ whole genome shotgun (WGS) entry which is preliminary data.</text>
</comment>
<dbReference type="Gene3D" id="3.20.20.70">
    <property type="entry name" value="Aldolase class I"/>
    <property type="match status" value="1"/>
</dbReference>
<dbReference type="CDD" id="cd00405">
    <property type="entry name" value="PRAI"/>
    <property type="match status" value="1"/>
</dbReference>
<dbReference type="UniPathway" id="UPA00035">
    <property type="reaction ID" value="UER00042"/>
</dbReference>
<dbReference type="PANTHER" id="PTHR42894">
    <property type="entry name" value="N-(5'-PHOSPHORIBOSYL)ANTHRANILATE ISOMERASE"/>
    <property type="match status" value="1"/>
</dbReference>
<keyword evidence="7 10" id="KW-0822">Tryptophan biosynthesis</keyword>
<dbReference type="HAMAP" id="MF_00135">
    <property type="entry name" value="PRAI"/>
    <property type="match status" value="1"/>
</dbReference>
<evidence type="ECO:0000256" key="3">
    <source>
        <dbReference type="ARBA" id="ARBA00007571"/>
    </source>
</evidence>
<dbReference type="InterPro" id="IPR011060">
    <property type="entry name" value="RibuloseP-bd_barrel"/>
</dbReference>
<protein>
    <recommendedName>
        <fullName evidence="5 10">N-(5'-phosphoribosyl)anthranilate isomerase</fullName>
        <shortName evidence="10">PRAI</shortName>
        <ecNumber evidence="4 10">5.3.1.24</ecNumber>
    </recommendedName>
</protein>
<dbReference type="Proteomes" id="UP000306421">
    <property type="component" value="Unassembled WGS sequence"/>
</dbReference>
<evidence type="ECO:0000313" key="17">
    <source>
        <dbReference type="Proteomes" id="UP000306421"/>
    </source>
</evidence>
<evidence type="ECO:0000313" key="13">
    <source>
        <dbReference type="EMBL" id="RJT46255.1"/>
    </source>
</evidence>
<evidence type="ECO:0000256" key="9">
    <source>
        <dbReference type="ARBA" id="ARBA00023235"/>
    </source>
</evidence>
<evidence type="ECO:0000256" key="1">
    <source>
        <dbReference type="ARBA" id="ARBA00001164"/>
    </source>
</evidence>
<keyword evidence="8 10" id="KW-0057">Aromatic amino acid biosynthesis</keyword>
<evidence type="ECO:0000256" key="2">
    <source>
        <dbReference type="ARBA" id="ARBA00004664"/>
    </source>
</evidence>
<evidence type="ECO:0000313" key="15">
    <source>
        <dbReference type="Proteomes" id="UP000251035"/>
    </source>
</evidence>
<dbReference type="InterPro" id="IPR044643">
    <property type="entry name" value="TrpF_fam"/>
</dbReference>
<dbReference type="EMBL" id="QCXM01000004">
    <property type="protein sequence ID" value="PUT48447.1"/>
    <property type="molecule type" value="Genomic_DNA"/>
</dbReference>
<dbReference type="PANTHER" id="PTHR42894:SF1">
    <property type="entry name" value="N-(5'-PHOSPHORIBOSYL)ANTHRANILATE ISOMERASE"/>
    <property type="match status" value="1"/>
</dbReference>
<dbReference type="InterPro" id="IPR001240">
    <property type="entry name" value="PRAI_dom"/>
</dbReference>
<comment type="catalytic activity">
    <reaction evidence="1 10">
        <text>N-(5-phospho-beta-D-ribosyl)anthranilate = 1-(2-carboxyphenylamino)-1-deoxy-D-ribulose 5-phosphate</text>
        <dbReference type="Rhea" id="RHEA:21540"/>
        <dbReference type="ChEBI" id="CHEBI:18277"/>
        <dbReference type="ChEBI" id="CHEBI:58613"/>
        <dbReference type="EC" id="5.3.1.24"/>
    </reaction>
</comment>
<dbReference type="NCBIfam" id="NF002298">
    <property type="entry name" value="PRK01222.1-4"/>
    <property type="match status" value="1"/>
</dbReference>
<keyword evidence="6 10" id="KW-0028">Amino-acid biosynthesis</keyword>
<gene>
    <name evidence="10" type="primary">trpF</name>
    <name evidence="13" type="ORF">D6J04_09425</name>
    <name evidence="12" type="ORF">DB745_05645</name>
    <name evidence="14" type="ORF">DIZ81_07245</name>
</gene>
<dbReference type="InterPro" id="IPR013785">
    <property type="entry name" value="Aldolase_TIM"/>
</dbReference>
<dbReference type="GO" id="GO:0004640">
    <property type="term" value="F:phosphoribosylanthranilate isomerase activity"/>
    <property type="evidence" value="ECO:0007669"/>
    <property type="project" value="UniProtKB-UniRule"/>
</dbReference>
<dbReference type="GO" id="GO:0000162">
    <property type="term" value="P:L-tryptophan biosynthetic process"/>
    <property type="evidence" value="ECO:0007669"/>
    <property type="project" value="UniProtKB-UniRule"/>
</dbReference>
<dbReference type="RefSeq" id="WP_108292773.1">
    <property type="nucleotide sequence ID" value="NZ_CAAAIR010000007.1"/>
</dbReference>
<dbReference type="AlphaFoldDB" id="A0A3A5L6J9"/>
<dbReference type="GeneID" id="48947668"/>
<dbReference type="EMBL" id="QFGG01000005">
    <property type="protein sequence ID" value="TID43272.1"/>
    <property type="molecule type" value="Genomic_DNA"/>
</dbReference>
<dbReference type="Pfam" id="PF00697">
    <property type="entry name" value="PRAI"/>
    <property type="match status" value="1"/>
</dbReference>
<organism evidence="13 16">
    <name type="scientific">Legionella taurinensis</name>
    <dbReference type="NCBI Taxonomy" id="70611"/>
    <lineage>
        <taxon>Bacteria</taxon>
        <taxon>Pseudomonadati</taxon>
        <taxon>Pseudomonadota</taxon>
        <taxon>Gammaproteobacteria</taxon>
        <taxon>Legionellales</taxon>
        <taxon>Legionellaceae</taxon>
        <taxon>Legionella</taxon>
    </lineage>
</organism>
<evidence type="ECO:0000256" key="10">
    <source>
        <dbReference type="HAMAP-Rule" id="MF_00135"/>
    </source>
</evidence>
<dbReference type="EC" id="5.3.1.24" evidence="4 10"/>
<keyword evidence="9 10" id="KW-0413">Isomerase</keyword>
<reference evidence="14 17" key="2">
    <citation type="submission" date="2018-04" db="EMBL/GenBank/DDBJ databases">
        <title>Whole genome sequence comparison of clinical and drinking water Legionella pneumophila isolates.</title>
        <authorList>
            <person name="Garner E."/>
        </authorList>
    </citation>
    <scope>NUCLEOTIDE SEQUENCE [LARGE SCALE GENOMIC DNA]</scope>
    <source>
        <strain evidence="14 17">WH02</strain>
    </source>
</reference>
<keyword evidence="15" id="KW-1185">Reference proteome</keyword>
<sequence>MTSNRIRIKMCGMTRAEDIRQAAVIGADAAGFIFYDQSKRAISVQQGHELMQAMPPFMSAVAVVVNPEPALVDEIVKKLPIQCLQFHGDESPAFCDQFAFPYIKAIPATSAEAILKAAEQYTAARAILLDTPCDSHGGSGKVFDWRTIPPFLDKAVILAGGLHAGNVREAVSVYRPYAVDVCSGIESAPGIKDHHQMKLVVQALGDM</sequence>
<dbReference type="EMBL" id="QZWB01000009">
    <property type="protein sequence ID" value="RJT46255.1"/>
    <property type="molecule type" value="Genomic_DNA"/>
</dbReference>
<evidence type="ECO:0000313" key="12">
    <source>
        <dbReference type="EMBL" id="PUT48447.1"/>
    </source>
</evidence>
<dbReference type="FunFam" id="3.20.20.70:FF:000075">
    <property type="entry name" value="Tryptophan biosynthesis protein TRP1"/>
    <property type="match status" value="1"/>
</dbReference>
<feature type="domain" description="N-(5'phosphoribosyl) anthranilate isomerase (PRAI)" evidence="11">
    <location>
        <begin position="9"/>
        <end position="203"/>
    </location>
</feature>
<evidence type="ECO:0000256" key="8">
    <source>
        <dbReference type="ARBA" id="ARBA00023141"/>
    </source>
</evidence>
<name>A0A3A5L6J9_9GAMM</name>
<dbReference type="SUPFAM" id="SSF51366">
    <property type="entry name" value="Ribulose-phoshate binding barrel"/>
    <property type="match status" value="1"/>
</dbReference>
<evidence type="ECO:0000313" key="16">
    <source>
        <dbReference type="Proteomes" id="UP000270757"/>
    </source>
</evidence>
<evidence type="ECO:0000256" key="5">
    <source>
        <dbReference type="ARBA" id="ARBA00022272"/>
    </source>
</evidence>
<evidence type="ECO:0000256" key="4">
    <source>
        <dbReference type="ARBA" id="ARBA00012572"/>
    </source>
</evidence>